<dbReference type="EMBL" id="AKCV02000004">
    <property type="protein sequence ID" value="TMS59741.1"/>
    <property type="molecule type" value="Genomic_DNA"/>
</dbReference>
<reference evidence="1" key="1">
    <citation type="submission" date="2019-05" db="EMBL/GenBank/DDBJ databases">
        <title>Revised genome assembly of Burkholderiaceae (previously Ralstonia) sp. PBA.</title>
        <authorList>
            <person name="Gan H.M."/>
        </authorList>
    </citation>
    <scope>NUCLEOTIDE SEQUENCE</scope>
    <source>
        <strain evidence="1">PBA</strain>
    </source>
</reference>
<comment type="caution">
    <text evidence="1">The sequence shown here is derived from an EMBL/GenBank/DDBJ whole genome shotgun (WGS) entry which is preliminary data.</text>
</comment>
<dbReference type="Proteomes" id="UP000004277">
    <property type="component" value="Unassembled WGS sequence"/>
</dbReference>
<keyword evidence="2" id="KW-1185">Reference proteome</keyword>
<accession>A0ACD3SU56</accession>
<keyword evidence="1" id="KW-0969">Cilium</keyword>
<proteinExistence type="predicted"/>
<gene>
    <name evidence="1" type="primary">fliE</name>
    <name evidence="1" type="ORF">MW7_000925</name>
</gene>
<evidence type="ECO:0000313" key="1">
    <source>
        <dbReference type="EMBL" id="TMS59741.1"/>
    </source>
</evidence>
<keyword evidence="1" id="KW-0966">Cell projection</keyword>
<evidence type="ECO:0000313" key="2">
    <source>
        <dbReference type="Proteomes" id="UP000004277"/>
    </source>
</evidence>
<organism evidence="1 2">
    <name type="scientific">Imbroritus primus</name>
    <dbReference type="NCBI Taxonomy" id="3058603"/>
    <lineage>
        <taxon>Bacteria</taxon>
        <taxon>Pseudomonadati</taxon>
        <taxon>Pseudomonadota</taxon>
        <taxon>Betaproteobacteria</taxon>
        <taxon>Burkholderiales</taxon>
        <taxon>Burkholderiaceae</taxon>
        <taxon>Imbroritus</taxon>
    </lineage>
</organism>
<protein>
    <submittedName>
        <fullName evidence="1">Flagellar hook-basal body complex protein FliE</fullName>
    </submittedName>
</protein>
<sequence>METTALSTLSTALQAARDATGATSASPVSQAARRAMSAGDDAPVSVDFGSMLKASLDKVDALQKHGERQAVDFELGNGVELHEAMLAMQKGGIAFQTTVQVRNRLVSAYHDIMNMSV</sequence>
<name>A0ACD3SU56_9BURK</name>
<keyword evidence="1" id="KW-0282">Flagellum</keyword>